<dbReference type="STRING" id="1211777.BN77_p40112"/>
<dbReference type="Pfam" id="PF05621">
    <property type="entry name" value="TniB"/>
    <property type="match status" value="1"/>
</dbReference>
<sequence>MRLEDLLSYPPRDRMPCLLLYGDTGMGKTKVIRKFLLDHEPIFDRGTGVTSMPVVAMQMPAEPVERDVYGELLNAMSASGPSGDATFRLKTTCLTLMRRMGVRMLIIDEIHTMLTGTYRQQRVFLNVIRFLANDLKVPLICAGTDLARQALLTDPQLAERFEAFHLKLWSNTQQLAQLLASLGSILPLREQSQLGTAAVRRKVLEMTDGVTVRIFRLIETVAVEAVRSGKEAITLESFDNGSLVLPLVAMARLSEGRLQRHASPVRPVRLLAIAPRPFEDELLNCWRWRVASHYSSSPRQVESWVCGASGASNPHLFSNDIPTGQSATRLWALACRLKQADVERLSLQNTGRSRASFVSDPAHRGVCPSCLDENVEEGRDHYCRRCWACVEAVVCPRHKIGLEIKCAVCFRTGLFQFRSTPAGVARLFCRHCDVVVSARKFQRRDQTALLQVASLIGEAIGKVGSERERIETASRFFWSLRPEGMPYITTLGLPLPYGQRPPPTAGNAPLTSLPPAWRALTMTAIADLIFEDTCKTARFSASVREAFRQFERGPVPEYHQVSLRTRAASVLNLRAESEYRQLARGIVESEGWKSLPSKTGRASSRAIGKLMLRALNDE</sequence>
<dbReference type="Proteomes" id="UP000009319">
    <property type="component" value="Unassembled WGS sequence"/>
</dbReference>
<dbReference type="Gene3D" id="3.40.50.300">
    <property type="entry name" value="P-loop containing nucleotide triphosphate hydrolases"/>
    <property type="match status" value="1"/>
</dbReference>
<evidence type="ECO:0000313" key="2">
    <source>
        <dbReference type="EMBL" id="CCM79740.1"/>
    </source>
</evidence>
<keyword evidence="2" id="KW-0067">ATP-binding</keyword>
<dbReference type="InterPro" id="IPR027417">
    <property type="entry name" value="P-loop_NTPase"/>
</dbReference>
<organism evidence="2 3">
    <name type="scientific">Rhizobium mesoamericanum STM3625</name>
    <dbReference type="NCBI Taxonomy" id="1211777"/>
    <lineage>
        <taxon>Bacteria</taxon>
        <taxon>Pseudomonadati</taxon>
        <taxon>Pseudomonadota</taxon>
        <taxon>Alphaproteobacteria</taxon>
        <taxon>Hyphomicrobiales</taxon>
        <taxon>Rhizobiaceae</taxon>
        <taxon>Rhizobium/Agrobacterium group</taxon>
        <taxon>Rhizobium</taxon>
    </lineage>
</organism>
<dbReference type="AlphaFoldDB" id="K0Q410"/>
<comment type="caution">
    <text evidence="2">The sequence shown here is derived from an EMBL/GenBank/DDBJ whole genome shotgun (WGS) entry which is preliminary data.</text>
</comment>
<dbReference type="EMBL" id="CANI01000059">
    <property type="protein sequence ID" value="CCM79740.1"/>
    <property type="molecule type" value="Genomic_DNA"/>
</dbReference>
<keyword evidence="2" id="KW-0547">Nucleotide-binding</keyword>
<protein>
    <submittedName>
        <fullName evidence="2">Putative TniB-like ATP-binding protein (Modular protein)</fullName>
    </submittedName>
</protein>
<name>K0Q410_9HYPH</name>
<keyword evidence="3" id="KW-1185">Reference proteome</keyword>
<proteinExistence type="predicted"/>
<dbReference type="InterPro" id="IPR008868">
    <property type="entry name" value="TniB"/>
</dbReference>
<dbReference type="eggNOG" id="COG2842">
    <property type="taxonomic scope" value="Bacteria"/>
</dbReference>
<dbReference type="Pfam" id="PF06527">
    <property type="entry name" value="TniQ"/>
    <property type="match status" value="1"/>
</dbReference>
<dbReference type="HOGENOM" id="CLU_442024_0_0_5"/>
<dbReference type="SUPFAM" id="SSF52540">
    <property type="entry name" value="P-loop containing nucleoside triphosphate hydrolases"/>
    <property type="match status" value="1"/>
</dbReference>
<gene>
    <name evidence="2" type="ORF">BN77_p40112</name>
</gene>
<feature type="domain" description="TniQ" evidence="1">
    <location>
        <begin position="273"/>
        <end position="402"/>
    </location>
</feature>
<dbReference type="InterPro" id="IPR009492">
    <property type="entry name" value="TniQ"/>
</dbReference>
<accession>K0Q410</accession>
<dbReference type="CDD" id="cd00009">
    <property type="entry name" value="AAA"/>
    <property type="match status" value="1"/>
</dbReference>
<dbReference type="GO" id="GO:0005524">
    <property type="term" value="F:ATP binding"/>
    <property type="evidence" value="ECO:0007669"/>
    <property type="project" value="UniProtKB-KW"/>
</dbReference>
<evidence type="ECO:0000313" key="3">
    <source>
        <dbReference type="Proteomes" id="UP000009319"/>
    </source>
</evidence>
<reference evidence="2 3" key="1">
    <citation type="journal article" date="2013" name="Genome Announc.">
        <title>Draft Genome Sequence of Rhizobium mesoamericanum STM3625, a Nitrogen-Fixing Symbiont of Mimosa pudica Isolated in French Guiana (South America).</title>
        <authorList>
            <person name="Moulin L."/>
            <person name="Mornico D."/>
            <person name="Melkonian R."/>
            <person name="Klonowska A."/>
        </authorList>
    </citation>
    <scope>NUCLEOTIDE SEQUENCE [LARGE SCALE GENOMIC DNA]</scope>
    <source>
        <strain evidence="2 3">STM3625</strain>
    </source>
</reference>
<evidence type="ECO:0000259" key="1">
    <source>
        <dbReference type="Pfam" id="PF06527"/>
    </source>
</evidence>